<reference evidence="2" key="2">
    <citation type="submission" date="2016-10" db="EMBL/GenBank/DDBJ databases">
        <authorList>
            <person name="de Groot N.N."/>
        </authorList>
    </citation>
    <scope>NUCLEOTIDE SEQUENCE [LARGE SCALE GENOMIC DNA]</scope>
    <source>
        <strain evidence="2">ATCC 20501</strain>
    </source>
</reference>
<evidence type="ECO:0000313" key="4">
    <source>
        <dbReference type="Proteomes" id="UP000199690"/>
    </source>
</evidence>
<dbReference type="GO" id="GO:0008168">
    <property type="term" value="F:methyltransferase activity"/>
    <property type="evidence" value="ECO:0007669"/>
    <property type="project" value="UniProtKB-KW"/>
</dbReference>
<dbReference type="InterPro" id="IPR029063">
    <property type="entry name" value="SAM-dependent_MTases_sf"/>
</dbReference>
<dbReference type="Gene3D" id="3.40.50.150">
    <property type="entry name" value="Vaccinia Virus protein VP39"/>
    <property type="match status" value="1"/>
</dbReference>
<dbReference type="PIRSF" id="PIRSF017393">
    <property type="entry name" value="MTase_SAV2177"/>
    <property type="match status" value="1"/>
</dbReference>
<proteinExistence type="predicted"/>
<dbReference type="RefSeq" id="WP_093351766.1">
    <property type="nucleotide sequence ID" value="NZ_FNVB01000009.1"/>
</dbReference>
<accession>A0A1I1S905</accession>
<gene>
    <name evidence="2" type="ORF">SAMN02982929_05744</name>
    <name evidence="3" type="ORF">SAMN05216506_104273</name>
</gene>
<keyword evidence="4" id="KW-1185">Reference proteome</keyword>
<dbReference type="CDD" id="cd02440">
    <property type="entry name" value="AdoMet_MTases"/>
    <property type="match status" value="1"/>
</dbReference>
<dbReference type="InterPro" id="IPR006764">
    <property type="entry name" value="SAM_dep_MeTrfase_SAV2177_type"/>
</dbReference>
<dbReference type="SUPFAM" id="SSF53335">
    <property type="entry name" value="S-adenosyl-L-methionine-dependent methyltransferases"/>
    <property type="match status" value="1"/>
</dbReference>
<dbReference type="Proteomes" id="UP000236729">
    <property type="component" value="Unassembled WGS sequence"/>
</dbReference>
<organism evidence="2 5">
    <name type="scientific">Saccharopolyspora kobensis</name>
    <dbReference type="NCBI Taxonomy" id="146035"/>
    <lineage>
        <taxon>Bacteria</taxon>
        <taxon>Bacillati</taxon>
        <taxon>Actinomycetota</taxon>
        <taxon>Actinomycetes</taxon>
        <taxon>Pseudonocardiales</taxon>
        <taxon>Pseudonocardiaceae</taxon>
        <taxon>Saccharopolyspora</taxon>
    </lineage>
</organism>
<reference evidence="4 5" key="1">
    <citation type="submission" date="2016-10" db="EMBL/GenBank/DDBJ databases">
        <authorList>
            <person name="Varghese N."/>
            <person name="Submissions S."/>
        </authorList>
    </citation>
    <scope>NUCLEOTIDE SEQUENCE [LARGE SCALE GENOMIC DNA]</scope>
    <source>
        <strain evidence="5">ATCC 20501</strain>
        <strain evidence="3 4">CGMCC 4.3529</strain>
    </source>
</reference>
<evidence type="ECO:0000256" key="1">
    <source>
        <dbReference type="SAM" id="MobiDB-lite"/>
    </source>
</evidence>
<dbReference type="Proteomes" id="UP000199690">
    <property type="component" value="Unassembled WGS sequence"/>
</dbReference>
<name>A0A1H6E7K6_9PSEU</name>
<protein>
    <submittedName>
        <fullName evidence="2">O-Methyltransferase involved in polyketide biosynthesis</fullName>
    </submittedName>
</protein>
<dbReference type="AlphaFoldDB" id="A0A1H6E7K6"/>
<dbReference type="SMR" id="A0A1H6E7K6"/>
<feature type="region of interest" description="Disordered" evidence="1">
    <location>
        <begin position="260"/>
        <end position="283"/>
    </location>
</feature>
<dbReference type="EMBL" id="FNVB01000009">
    <property type="protein sequence ID" value="SEG93129.1"/>
    <property type="molecule type" value="Genomic_DNA"/>
</dbReference>
<dbReference type="EMBL" id="FOME01000004">
    <property type="protein sequence ID" value="SFD42936.1"/>
    <property type="molecule type" value="Genomic_DNA"/>
</dbReference>
<keyword evidence="2" id="KW-0489">Methyltransferase</keyword>
<sequence>MAEAPGPLERLLGSESGIEHVPAEINTEKVSIARIYDYSLGGKDNFAVDRAAAAAMMEVVPEAMLLAKANRYFLRQAVRYLVGEAGIRQIIDIGSGLPTAGNVHEIAQDIAPETRVVYVDNDPIVLAHSRALLASNDRTTFLNADLREPDAIFEHPDTARLIDQSQPFAVLLGGILMHLEDEEDPEGVAAGIRDRLPSGGFLLVSNTCDNGEPRAMELSRVFAESGMGSRCFRSWDEQIRYFDGLELVEPGLVPHNQWRAGPDIPEPDSPAHSMHIGGVGRKA</sequence>
<dbReference type="Pfam" id="PF04672">
    <property type="entry name" value="Methyltransf_19"/>
    <property type="match status" value="1"/>
</dbReference>
<evidence type="ECO:0000313" key="5">
    <source>
        <dbReference type="Proteomes" id="UP000236729"/>
    </source>
</evidence>
<dbReference type="GO" id="GO:0032259">
    <property type="term" value="P:methylation"/>
    <property type="evidence" value="ECO:0007669"/>
    <property type="project" value="UniProtKB-KW"/>
</dbReference>
<evidence type="ECO:0000313" key="2">
    <source>
        <dbReference type="EMBL" id="SEG93129.1"/>
    </source>
</evidence>
<keyword evidence="2" id="KW-0808">Transferase</keyword>
<evidence type="ECO:0000313" key="3">
    <source>
        <dbReference type="EMBL" id="SFD42936.1"/>
    </source>
</evidence>
<accession>A0A1H6E7K6</accession>